<dbReference type="PANTHER" id="PTHR35146">
    <property type="entry name" value="UPF0178 PROTEIN YAII"/>
    <property type="match status" value="1"/>
</dbReference>
<comment type="similarity">
    <text evidence="1 2">Belongs to the UPF0178 family.</text>
</comment>
<dbReference type="HAMAP" id="MF_00489">
    <property type="entry name" value="UPF0178"/>
    <property type="match status" value="1"/>
</dbReference>
<organism evidence="3 4">
    <name type="scientific">Pradoshia eiseniae</name>
    <dbReference type="NCBI Taxonomy" id="2064768"/>
    <lineage>
        <taxon>Bacteria</taxon>
        <taxon>Bacillati</taxon>
        <taxon>Bacillota</taxon>
        <taxon>Bacilli</taxon>
        <taxon>Bacillales</taxon>
        <taxon>Bacillaceae</taxon>
        <taxon>Pradoshia</taxon>
    </lineage>
</organism>
<comment type="caution">
    <text evidence="3">The sequence shown here is derived from an EMBL/GenBank/DDBJ whole genome shotgun (WGS) entry which is preliminary data.</text>
</comment>
<dbReference type="InterPro" id="IPR003791">
    <property type="entry name" value="UPF0178"/>
</dbReference>
<dbReference type="OrthoDB" id="9798918at2"/>
<dbReference type="NCBIfam" id="NF001095">
    <property type="entry name" value="PRK00124.1"/>
    <property type="match status" value="1"/>
</dbReference>
<name>A0A2S7N373_9BACI</name>
<dbReference type="EMBL" id="PKOZ01000001">
    <property type="protein sequence ID" value="PQD96476.1"/>
    <property type="molecule type" value="Genomic_DNA"/>
</dbReference>
<dbReference type="Proteomes" id="UP000239663">
    <property type="component" value="Unassembled WGS sequence"/>
</dbReference>
<dbReference type="Pfam" id="PF02639">
    <property type="entry name" value="DUF188"/>
    <property type="match status" value="1"/>
</dbReference>
<evidence type="ECO:0000256" key="2">
    <source>
        <dbReference type="HAMAP-Rule" id="MF_00489"/>
    </source>
</evidence>
<reference evidence="3 4" key="1">
    <citation type="submission" date="2017-12" db="EMBL/GenBank/DDBJ databases">
        <title>Taxonomic description and draft genome of Pradoshia cofamensis Gen. nov., sp. nov., a thermotolerant bacillale isolated from anterior gut of earthworm Eisenia fetida.</title>
        <authorList>
            <person name="Saha T."/>
            <person name="Chakraborty R."/>
        </authorList>
    </citation>
    <scope>NUCLEOTIDE SEQUENCE [LARGE SCALE GENOMIC DNA]</scope>
    <source>
        <strain evidence="3 4">EAG3</strain>
    </source>
</reference>
<gene>
    <name evidence="3" type="ORF">CYL18_00825</name>
</gene>
<dbReference type="AlphaFoldDB" id="A0A2S7N373"/>
<evidence type="ECO:0000313" key="4">
    <source>
        <dbReference type="Proteomes" id="UP000239663"/>
    </source>
</evidence>
<accession>A0A2S7N373</accession>
<dbReference type="RefSeq" id="WP_104847574.1">
    <property type="nucleotide sequence ID" value="NZ_PKOZ01000001.1"/>
</dbReference>
<dbReference type="PANTHER" id="PTHR35146:SF1">
    <property type="entry name" value="UPF0178 PROTEIN YAII"/>
    <property type="match status" value="1"/>
</dbReference>
<protein>
    <recommendedName>
        <fullName evidence="2">UPF0178 protein CYL18_00825</fullName>
    </recommendedName>
</protein>
<evidence type="ECO:0000313" key="3">
    <source>
        <dbReference type="EMBL" id="PQD96476.1"/>
    </source>
</evidence>
<evidence type="ECO:0000256" key="1">
    <source>
        <dbReference type="ARBA" id="ARBA00008522"/>
    </source>
</evidence>
<sequence length="159" mass="18121">MRDVEIQKKSHLTIYVDADACPVKTEVQQVCEPYDVDIKFVAAYTNTTDRYPGVTWIWVEPGRDSADFYILNHVRKGDIVITEDLGLAAGCLAKHAHVITSRGKEIKDSEIDQFLETRHLHAKARRAGRYEKGPKKIKMIDKSAFMKTLKKILSKIEGF</sequence>
<proteinExistence type="inferred from homology"/>
<keyword evidence="4" id="KW-1185">Reference proteome</keyword>